<dbReference type="InterPro" id="IPR001138">
    <property type="entry name" value="Zn2Cys6_DnaBD"/>
</dbReference>
<dbReference type="Pfam" id="PF00172">
    <property type="entry name" value="Zn_clus"/>
    <property type="match status" value="1"/>
</dbReference>
<evidence type="ECO:0000313" key="5">
    <source>
        <dbReference type="Proteomes" id="UP000469558"/>
    </source>
</evidence>
<dbReference type="InterPro" id="IPR021858">
    <property type="entry name" value="Fun_TF"/>
</dbReference>
<dbReference type="CDD" id="cd00067">
    <property type="entry name" value="GAL4"/>
    <property type="match status" value="1"/>
</dbReference>
<name>A0A8T9CGT6_9HELO</name>
<dbReference type="Gene3D" id="4.10.240.10">
    <property type="entry name" value="Zn(2)-C6 fungal-type DNA-binding domain"/>
    <property type="match status" value="1"/>
</dbReference>
<dbReference type="InterPro" id="IPR036864">
    <property type="entry name" value="Zn2-C6_fun-type_DNA-bd_sf"/>
</dbReference>
<dbReference type="PANTHER" id="PTHR47657">
    <property type="entry name" value="STEROL REGULATORY ELEMENT-BINDING PROTEIN ECM22"/>
    <property type="match status" value="1"/>
</dbReference>
<evidence type="ECO:0000259" key="3">
    <source>
        <dbReference type="SMART" id="SM00066"/>
    </source>
</evidence>
<feature type="compositionally biased region" description="Low complexity" evidence="2">
    <location>
        <begin position="108"/>
        <end position="119"/>
    </location>
</feature>
<accession>A0A8T9CGT6</accession>
<protein>
    <submittedName>
        <fullName evidence="4">Sterol uptake control protein</fullName>
    </submittedName>
</protein>
<dbReference type="PANTHER" id="PTHR47657:SF14">
    <property type="entry name" value="ZN(2)-C6 FUNGAL-TYPE DOMAIN-CONTAINING PROTEIN"/>
    <property type="match status" value="1"/>
</dbReference>
<feature type="domain" description="Zn(2)-C6 fungal-type" evidence="3">
    <location>
        <begin position="53"/>
        <end position="98"/>
    </location>
</feature>
<dbReference type="Pfam" id="PF11951">
    <property type="entry name" value="Fungal_trans_2"/>
    <property type="match status" value="1"/>
</dbReference>
<dbReference type="SMART" id="SM00066">
    <property type="entry name" value="GAL4"/>
    <property type="match status" value="1"/>
</dbReference>
<evidence type="ECO:0000256" key="1">
    <source>
        <dbReference type="ARBA" id="ARBA00023242"/>
    </source>
</evidence>
<dbReference type="InterPro" id="IPR052400">
    <property type="entry name" value="Zn2-C6_fungal_TF"/>
</dbReference>
<dbReference type="OrthoDB" id="3546279at2759"/>
<keyword evidence="5" id="KW-1185">Reference proteome</keyword>
<reference evidence="4 5" key="1">
    <citation type="submission" date="2018-05" db="EMBL/GenBank/DDBJ databases">
        <title>Genome sequencing and assembly of the regulated plant pathogen Lachnellula willkommii and related sister species for the development of diagnostic species identification markers.</title>
        <authorList>
            <person name="Giroux E."/>
            <person name="Bilodeau G."/>
        </authorList>
    </citation>
    <scope>NUCLEOTIDE SEQUENCE [LARGE SCALE GENOMIC DNA]</scope>
    <source>
        <strain evidence="4 5">CBS 268.59</strain>
    </source>
</reference>
<gene>
    <name evidence="4" type="primary">UPC2_1</name>
    <name evidence="4" type="ORF">LSUE1_G004413</name>
</gene>
<feature type="compositionally biased region" description="Low complexity" evidence="2">
    <location>
        <begin position="13"/>
        <end position="24"/>
    </location>
</feature>
<dbReference type="AlphaFoldDB" id="A0A8T9CGT6"/>
<feature type="region of interest" description="Disordered" evidence="2">
    <location>
        <begin position="1"/>
        <end position="24"/>
    </location>
</feature>
<feature type="region of interest" description="Disordered" evidence="2">
    <location>
        <begin position="97"/>
        <end position="132"/>
    </location>
</feature>
<keyword evidence="1" id="KW-0539">Nucleus</keyword>
<dbReference type="GO" id="GO:0008270">
    <property type="term" value="F:zinc ion binding"/>
    <property type="evidence" value="ECO:0007669"/>
    <property type="project" value="InterPro"/>
</dbReference>
<dbReference type="Proteomes" id="UP000469558">
    <property type="component" value="Unassembled WGS sequence"/>
</dbReference>
<dbReference type="GO" id="GO:0000981">
    <property type="term" value="F:DNA-binding transcription factor activity, RNA polymerase II-specific"/>
    <property type="evidence" value="ECO:0007669"/>
    <property type="project" value="InterPro"/>
</dbReference>
<organism evidence="4 5">
    <name type="scientific">Lachnellula suecica</name>
    <dbReference type="NCBI Taxonomy" id="602035"/>
    <lineage>
        <taxon>Eukaryota</taxon>
        <taxon>Fungi</taxon>
        <taxon>Dikarya</taxon>
        <taxon>Ascomycota</taxon>
        <taxon>Pezizomycotina</taxon>
        <taxon>Leotiomycetes</taxon>
        <taxon>Helotiales</taxon>
        <taxon>Lachnaceae</taxon>
        <taxon>Lachnellula</taxon>
    </lineage>
</organism>
<proteinExistence type="predicted"/>
<dbReference type="SUPFAM" id="SSF57701">
    <property type="entry name" value="Zn2/Cys6 DNA-binding domain"/>
    <property type="match status" value="1"/>
</dbReference>
<sequence>MEKPDYQPSYKISNNDAAASATSSEPIAFVGWTPDGEGPDGGLKKARARLYHKKSRNGCLQCKSRRVKQCDEAFPTCGGCHKHEMTCTYNQPPPVHSSKNLTLRPPGSSVSETVSTISSRGSSPGHDTLPDLAESRQRRRLELRLLHQYMGHSCTTATIFIDAQPKIEYYWKVAMPVLAFEHEALLYAIYTFAALHLSQLDPGNKEYADSYRQYLELTIKSHRDQVASLQKSNADATCLASSFVRLCTFAVMQMRSREPYTPPISWLTMTKASREVFMQAWQLISDDETSISMAFWKATPQLRDWGAMFAEENRKDLNHLLQRTSEDVEPWDEEASEAYASTVSYIGGVKLAIEAGELESHTFRRLVTFPMYLTQRFIDLADEQQPRALAILAHYFALLTSFNHIWWVGDSGMKEIQGIATILPNDWQHLMAWPLMVLKDPLILGKYNTSDGAQG</sequence>
<comment type="caution">
    <text evidence="4">The sequence shown here is derived from an EMBL/GenBank/DDBJ whole genome shotgun (WGS) entry which is preliminary data.</text>
</comment>
<evidence type="ECO:0000256" key="2">
    <source>
        <dbReference type="SAM" id="MobiDB-lite"/>
    </source>
</evidence>
<dbReference type="EMBL" id="QGMK01000215">
    <property type="protein sequence ID" value="TVY83230.1"/>
    <property type="molecule type" value="Genomic_DNA"/>
</dbReference>
<evidence type="ECO:0000313" key="4">
    <source>
        <dbReference type="EMBL" id="TVY83230.1"/>
    </source>
</evidence>